<name>A0ACB0FJ22_RANTA</name>
<accession>A0ACB0FJ22</accession>
<evidence type="ECO:0000313" key="2">
    <source>
        <dbReference type="Proteomes" id="UP001162501"/>
    </source>
</evidence>
<gene>
    <name evidence="1" type="ORF">MRATA1EN3_LOCUS24070</name>
</gene>
<proteinExistence type="predicted"/>
<dbReference type="EMBL" id="OX596092">
    <property type="protein sequence ID" value="CAI9712857.1"/>
    <property type="molecule type" value="Genomic_DNA"/>
</dbReference>
<protein>
    <submittedName>
        <fullName evidence="1">Uncharacterized protein</fullName>
    </submittedName>
</protein>
<organism evidence="1 2">
    <name type="scientific">Rangifer tarandus platyrhynchus</name>
    <name type="common">Svalbard reindeer</name>
    <dbReference type="NCBI Taxonomy" id="3082113"/>
    <lineage>
        <taxon>Eukaryota</taxon>
        <taxon>Metazoa</taxon>
        <taxon>Chordata</taxon>
        <taxon>Craniata</taxon>
        <taxon>Vertebrata</taxon>
        <taxon>Euteleostomi</taxon>
        <taxon>Mammalia</taxon>
        <taxon>Eutheria</taxon>
        <taxon>Laurasiatheria</taxon>
        <taxon>Artiodactyla</taxon>
        <taxon>Ruminantia</taxon>
        <taxon>Pecora</taxon>
        <taxon>Cervidae</taxon>
        <taxon>Odocoileinae</taxon>
        <taxon>Rangifer</taxon>
    </lineage>
</organism>
<sequence>MAARSHEGLSSRPPEADATVPASPAMAPPPPLSLSLPRPASTSARHRRRRKPGSRPLRLLVEPVEDPFWNRAAYSRRLIKRPKLWGLALASYAPNICTDDHLKIFISVCRNLRTLDSSNPKSF</sequence>
<evidence type="ECO:0000313" key="1">
    <source>
        <dbReference type="EMBL" id="CAI9712857.1"/>
    </source>
</evidence>
<reference evidence="1" key="1">
    <citation type="submission" date="2023-05" db="EMBL/GenBank/DDBJ databases">
        <authorList>
            <consortium name="ELIXIR-Norway"/>
        </authorList>
    </citation>
    <scope>NUCLEOTIDE SEQUENCE</scope>
</reference>
<dbReference type="Proteomes" id="UP001162501">
    <property type="component" value="Chromosome 8"/>
</dbReference>